<reference evidence="6 7" key="1">
    <citation type="journal article" date="2019" name="Sci. Transl. Med.">
        <title>Quorum sensing between bacterial species on the skin protects against epidermal injury in atopic dermatitis.</title>
        <authorList>
            <person name="Williams M.R."/>
        </authorList>
    </citation>
    <scope>NUCLEOTIDE SEQUENCE [LARGE SCALE GENOMIC DNA]</scope>
    <source>
        <strain evidence="6 7">H8</strain>
    </source>
</reference>
<evidence type="ECO:0000256" key="5">
    <source>
        <dbReference type="SAM" id="MobiDB-lite"/>
    </source>
</evidence>
<protein>
    <recommendedName>
        <fullName evidence="2">oxoglutarate dehydrogenase (succinyl-transferring)</fullName>
        <ecNumber evidence="2">1.2.4.2</ecNumber>
    </recommendedName>
</protein>
<feature type="non-terminal residue" evidence="6">
    <location>
        <position position="129"/>
    </location>
</feature>
<keyword evidence="3" id="KW-0560">Oxidoreductase</keyword>
<dbReference type="InterPro" id="IPR011603">
    <property type="entry name" value="2oxoglutarate_DH_E1"/>
</dbReference>
<dbReference type="Gene3D" id="3.40.50.970">
    <property type="match status" value="1"/>
</dbReference>
<sequence length="129" mass="15228">PVPYQNIRKHDSVEILYGKKLVDEGIISEDEMNEVIDSVQKEMRTAHDKIDKNDKMNNPDMEKPESLQLPLQSDTKDFSFDHLKEINDAMLDYPKDFHMLKKLNKVLEKRREPFEKEEGLVDWAQAEQL</sequence>
<comment type="caution">
    <text evidence="6">The sequence shown here is derived from an EMBL/GenBank/DDBJ whole genome shotgun (WGS) entry which is preliminary data.</text>
</comment>
<evidence type="ECO:0000256" key="3">
    <source>
        <dbReference type="ARBA" id="ARBA00023002"/>
    </source>
</evidence>
<feature type="compositionally biased region" description="Basic and acidic residues" evidence="5">
    <location>
        <begin position="47"/>
        <end position="65"/>
    </location>
</feature>
<name>A0A7Z7YRV6_STACP</name>
<evidence type="ECO:0000313" key="6">
    <source>
        <dbReference type="EMBL" id="TBW67741.1"/>
    </source>
</evidence>
<feature type="non-terminal residue" evidence="6">
    <location>
        <position position="1"/>
    </location>
</feature>
<evidence type="ECO:0000313" key="7">
    <source>
        <dbReference type="Proteomes" id="UP000291949"/>
    </source>
</evidence>
<dbReference type="SUPFAM" id="SSF52518">
    <property type="entry name" value="Thiamin diphosphate-binding fold (THDP-binding)"/>
    <property type="match status" value="1"/>
</dbReference>
<dbReference type="InterPro" id="IPR029061">
    <property type="entry name" value="THDP-binding"/>
</dbReference>
<dbReference type="PANTHER" id="PTHR23152:SF4">
    <property type="entry name" value="2-OXOADIPATE DEHYDROGENASE COMPLEX COMPONENT E1"/>
    <property type="match status" value="1"/>
</dbReference>
<gene>
    <name evidence="6" type="ORF">EQ811_16840</name>
</gene>
<dbReference type="PANTHER" id="PTHR23152">
    <property type="entry name" value="2-OXOGLUTARATE DEHYDROGENASE"/>
    <property type="match status" value="1"/>
</dbReference>
<dbReference type="GO" id="GO:0005829">
    <property type="term" value="C:cytosol"/>
    <property type="evidence" value="ECO:0007669"/>
    <property type="project" value="TreeGrafter"/>
</dbReference>
<evidence type="ECO:0000256" key="4">
    <source>
        <dbReference type="ARBA" id="ARBA00023052"/>
    </source>
</evidence>
<dbReference type="Gene3D" id="3.40.50.12470">
    <property type="match status" value="1"/>
</dbReference>
<dbReference type="AlphaFoldDB" id="A0A7Z7YRV6"/>
<dbReference type="EMBL" id="SCHC01000815">
    <property type="protein sequence ID" value="TBW67741.1"/>
    <property type="molecule type" value="Genomic_DNA"/>
</dbReference>
<evidence type="ECO:0000256" key="1">
    <source>
        <dbReference type="ARBA" id="ARBA00001964"/>
    </source>
</evidence>
<dbReference type="GO" id="GO:0030976">
    <property type="term" value="F:thiamine pyrophosphate binding"/>
    <property type="evidence" value="ECO:0007669"/>
    <property type="project" value="InterPro"/>
</dbReference>
<dbReference type="GO" id="GO:0045252">
    <property type="term" value="C:oxoglutarate dehydrogenase complex"/>
    <property type="evidence" value="ECO:0007669"/>
    <property type="project" value="TreeGrafter"/>
</dbReference>
<proteinExistence type="predicted"/>
<evidence type="ECO:0000256" key="2">
    <source>
        <dbReference type="ARBA" id="ARBA00012280"/>
    </source>
</evidence>
<keyword evidence="4" id="KW-0786">Thiamine pyrophosphate</keyword>
<comment type="cofactor">
    <cofactor evidence="1">
        <name>thiamine diphosphate</name>
        <dbReference type="ChEBI" id="CHEBI:58937"/>
    </cofactor>
</comment>
<dbReference type="GO" id="GO:0006099">
    <property type="term" value="P:tricarboxylic acid cycle"/>
    <property type="evidence" value="ECO:0007669"/>
    <property type="project" value="TreeGrafter"/>
</dbReference>
<organism evidence="6 7">
    <name type="scientific">Staphylococcus capitis</name>
    <dbReference type="NCBI Taxonomy" id="29388"/>
    <lineage>
        <taxon>Bacteria</taxon>
        <taxon>Bacillati</taxon>
        <taxon>Bacillota</taxon>
        <taxon>Bacilli</taxon>
        <taxon>Bacillales</taxon>
        <taxon>Staphylococcaceae</taxon>
        <taxon>Staphylococcus</taxon>
    </lineage>
</organism>
<dbReference type="EC" id="1.2.4.2" evidence="2"/>
<dbReference type="Proteomes" id="UP000291949">
    <property type="component" value="Unassembled WGS sequence"/>
</dbReference>
<dbReference type="GO" id="GO:0004591">
    <property type="term" value="F:oxoglutarate dehydrogenase (succinyl-transferring) activity"/>
    <property type="evidence" value="ECO:0007669"/>
    <property type="project" value="UniProtKB-EC"/>
</dbReference>
<feature type="region of interest" description="Disordered" evidence="5">
    <location>
        <begin position="47"/>
        <end position="66"/>
    </location>
</feature>
<accession>A0A7Z7YRV6</accession>